<comment type="caution">
    <text evidence="1">The sequence shown here is derived from an EMBL/GenBank/DDBJ whole genome shotgun (WGS) entry which is preliminary data.</text>
</comment>
<organism evidence="1 2">
    <name type="scientific">Phlebia brevispora</name>
    <dbReference type="NCBI Taxonomy" id="194682"/>
    <lineage>
        <taxon>Eukaryota</taxon>
        <taxon>Fungi</taxon>
        <taxon>Dikarya</taxon>
        <taxon>Basidiomycota</taxon>
        <taxon>Agaricomycotina</taxon>
        <taxon>Agaricomycetes</taxon>
        <taxon>Polyporales</taxon>
        <taxon>Meruliaceae</taxon>
        <taxon>Phlebia</taxon>
    </lineage>
</organism>
<proteinExistence type="predicted"/>
<gene>
    <name evidence="1" type="ORF">NM688_g2505</name>
</gene>
<accession>A0ACC1T8N7</accession>
<dbReference type="Proteomes" id="UP001148662">
    <property type="component" value="Unassembled WGS sequence"/>
</dbReference>
<evidence type="ECO:0000313" key="2">
    <source>
        <dbReference type="Proteomes" id="UP001148662"/>
    </source>
</evidence>
<name>A0ACC1T8N7_9APHY</name>
<keyword evidence="2" id="KW-1185">Reference proteome</keyword>
<protein>
    <submittedName>
        <fullName evidence="1">Uncharacterized protein</fullName>
    </submittedName>
</protein>
<evidence type="ECO:0000313" key="1">
    <source>
        <dbReference type="EMBL" id="KAJ3555567.1"/>
    </source>
</evidence>
<reference evidence="1" key="1">
    <citation type="submission" date="2022-07" db="EMBL/GenBank/DDBJ databases">
        <title>Genome Sequence of Phlebia brevispora.</title>
        <authorList>
            <person name="Buettner E."/>
        </authorList>
    </citation>
    <scope>NUCLEOTIDE SEQUENCE</scope>
    <source>
        <strain evidence="1">MPL23</strain>
    </source>
</reference>
<sequence>MYRPSPTRVPLILVCLYSFNVLMTAPAPPAQAHERARYKKKGIADIAKTPRLPVNVSLRLFCFGLGFAEVAYNIYALRSSGWDGGFIVPTDFFAGVLLMATGAYIRLLCYRAMGHHFTFDLSLRENHELITHGPYAVVRHPGYTGALFVGVGLILSQMGPSSFWTQMSLWESTGGRIAGSVYIATITFGTTVVFARVGKEDKVLRETFGNKWIDLNIALAPPTPSPQVHETAVYRKRRALDISNAPSAPVFHTYRFAILALNGLEVLHIATALWTDAAAETVQLRWSGVPADFLAGFLLLVSGSYIRATCYHTLGRHFTFHLSLQDGHELITHGPYAIVRHPSYAGHMLVAAGILLTQLGPSSYWTRMHFWGHTSGQIVGVVHILTTLFSVWVVLARVGKEDAVLRAVFKEKWDAWAERTPYKLVPLVY</sequence>
<dbReference type="EMBL" id="JANHOG010000319">
    <property type="protein sequence ID" value="KAJ3555567.1"/>
    <property type="molecule type" value="Genomic_DNA"/>
</dbReference>